<dbReference type="EMBL" id="BAAASJ010000112">
    <property type="protein sequence ID" value="GAA2655977.1"/>
    <property type="molecule type" value="Genomic_DNA"/>
</dbReference>
<protein>
    <submittedName>
        <fullName evidence="1">Uncharacterized protein</fullName>
    </submittedName>
</protein>
<evidence type="ECO:0000313" key="1">
    <source>
        <dbReference type="EMBL" id="GAA2655977.1"/>
    </source>
</evidence>
<proteinExistence type="predicted"/>
<dbReference type="RefSeq" id="WP_344395203.1">
    <property type="nucleotide sequence ID" value="NZ_BAAASJ010000112.1"/>
</dbReference>
<reference evidence="1 2" key="1">
    <citation type="journal article" date="2019" name="Int. J. Syst. Evol. Microbiol.">
        <title>The Global Catalogue of Microorganisms (GCM) 10K type strain sequencing project: providing services to taxonomists for standard genome sequencing and annotation.</title>
        <authorList>
            <consortium name="The Broad Institute Genomics Platform"/>
            <consortium name="The Broad Institute Genome Sequencing Center for Infectious Disease"/>
            <person name="Wu L."/>
            <person name="Ma J."/>
        </authorList>
    </citation>
    <scope>NUCLEOTIDE SEQUENCE [LARGE SCALE GENOMIC DNA]</scope>
    <source>
        <strain evidence="1 2">JCM 4524</strain>
    </source>
</reference>
<comment type="caution">
    <text evidence="1">The sequence shown here is derived from an EMBL/GenBank/DDBJ whole genome shotgun (WGS) entry which is preliminary data.</text>
</comment>
<sequence>MQSHIRGADGALRTENRKVLDRSLSIIADAGDEFTPEMRDDMAKVLVNYGDEVHHTASSLADDPSDPRQLDRHQLLEVTKQVSRDQNAYGVLNDGLNRETVRDIYGEHPSDPKETLL</sequence>
<accession>A0ABN3RM08</accession>
<evidence type="ECO:0000313" key="2">
    <source>
        <dbReference type="Proteomes" id="UP001500151"/>
    </source>
</evidence>
<dbReference type="Proteomes" id="UP001500151">
    <property type="component" value="Unassembled WGS sequence"/>
</dbReference>
<gene>
    <name evidence="1" type="ORF">GCM10010307_69130</name>
</gene>
<organism evidence="1 2">
    <name type="scientific">Streptomyces vastus</name>
    <dbReference type="NCBI Taxonomy" id="285451"/>
    <lineage>
        <taxon>Bacteria</taxon>
        <taxon>Bacillati</taxon>
        <taxon>Actinomycetota</taxon>
        <taxon>Actinomycetes</taxon>
        <taxon>Kitasatosporales</taxon>
        <taxon>Streptomycetaceae</taxon>
        <taxon>Streptomyces</taxon>
    </lineage>
</organism>
<keyword evidence="2" id="KW-1185">Reference proteome</keyword>
<name>A0ABN3RM08_9ACTN</name>